<name>A0A972JM85_9GAMM</name>
<evidence type="ECO:0000313" key="2">
    <source>
        <dbReference type="EMBL" id="NMH66999.1"/>
    </source>
</evidence>
<sequence>MKRLLLLIVSSLALTACAGHAPTHIALSPQLPAVNQQAQGQPLAIETLDTRSANYIVRFKDGDKAARLVSPSEPPRIQLDQVFRAGFAQAGYQIDPAAATSLQIRLEQLLTDVEEGHFSFEANSQITIDVVAKNSSQELSKRYRAKGHLTGPFGADYASLELDMNKLLEQLVRDILNDPELNQFLQH</sequence>
<dbReference type="Proteomes" id="UP000737113">
    <property type="component" value="Unassembled WGS sequence"/>
</dbReference>
<evidence type="ECO:0008006" key="4">
    <source>
        <dbReference type="Google" id="ProtNLM"/>
    </source>
</evidence>
<accession>A0A972JM85</accession>
<dbReference type="EMBL" id="JAAXYH010000020">
    <property type="protein sequence ID" value="NMH66999.1"/>
    <property type="molecule type" value="Genomic_DNA"/>
</dbReference>
<dbReference type="AlphaFoldDB" id="A0A972JM85"/>
<evidence type="ECO:0000256" key="1">
    <source>
        <dbReference type="SAM" id="SignalP"/>
    </source>
</evidence>
<dbReference type="Pfam" id="PF03923">
    <property type="entry name" value="Lipoprotein_16"/>
    <property type="match status" value="1"/>
</dbReference>
<feature type="signal peptide" evidence="1">
    <location>
        <begin position="1"/>
        <end position="21"/>
    </location>
</feature>
<gene>
    <name evidence="2" type="ORF">HC757_17720</name>
</gene>
<dbReference type="PROSITE" id="PS51257">
    <property type="entry name" value="PROKAR_LIPOPROTEIN"/>
    <property type="match status" value="1"/>
</dbReference>
<organism evidence="2 3">
    <name type="scientific">Shewanella salipaludis</name>
    <dbReference type="NCBI Taxonomy" id="2723052"/>
    <lineage>
        <taxon>Bacteria</taxon>
        <taxon>Pseudomonadati</taxon>
        <taxon>Pseudomonadota</taxon>
        <taxon>Gammaproteobacteria</taxon>
        <taxon>Alteromonadales</taxon>
        <taxon>Shewanellaceae</taxon>
        <taxon>Shewanella</taxon>
    </lineage>
</organism>
<evidence type="ECO:0000313" key="3">
    <source>
        <dbReference type="Proteomes" id="UP000737113"/>
    </source>
</evidence>
<feature type="chain" id="PRO_5037792960" description="Lipoprotein" evidence="1">
    <location>
        <begin position="22"/>
        <end position="187"/>
    </location>
</feature>
<proteinExistence type="predicted"/>
<protein>
    <recommendedName>
        <fullName evidence="4">Lipoprotein</fullName>
    </recommendedName>
</protein>
<keyword evidence="1" id="KW-0732">Signal</keyword>
<reference evidence="2" key="1">
    <citation type="submission" date="2020-04" db="EMBL/GenBank/DDBJ databases">
        <title>Description of Shewanella salipaludis sp. nov., isolated from a salt marsh.</title>
        <authorList>
            <person name="Park S."/>
            <person name="Yoon J.-H."/>
        </authorList>
    </citation>
    <scope>NUCLEOTIDE SEQUENCE</scope>
    <source>
        <strain evidence="2">SHSM-M6</strain>
    </source>
</reference>
<keyword evidence="3" id="KW-1185">Reference proteome</keyword>
<comment type="caution">
    <text evidence="2">The sequence shown here is derived from an EMBL/GenBank/DDBJ whole genome shotgun (WGS) entry which is preliminary data.</text>
</comment>
<dbReference type="InterPro" id="IPR005619">
    <property type="entry name" value="Uncharacterised_YajG"/>
</dbReference>
<dbReference type="RefSeq" id="WP_169565747.1">
    <property type="nucleotide sequence ID" value="NZ_JAAXYH010000020.1"/>
</dbReference>